<feature type="region of interest" description="Disordered" evidence="1">
    <location>
        <begin position="19"/>
        <end position="80"/>
    </location>
</feature>
<protein>
    <submittedName>
        <fullName evidence="2">Uncharacterized protein</fullName>
    </submittedName>
</protein>
<dbReference type="Proteomes" id="UP001497623">
    <property type="component" value="Unassembled WGS sequence"/>
</dbReference>
<evidence type="ECO:0000313" key="2">
    <source>
        <dbReference type="EMBL" id="CAL4073866.1"/>
    </source>
</evidence>
<proteinExistence type="predicted"/>
<name>A0AAV2QBP4_MEGNR</name>
<feature type="non-terminal residue" evidence="2">
    <location>
        <position position="103"/>
    </location>
</feature>
<dbReference type="EMBL" id="CAXKWB010004508">
    <property type="protein sequence ID" value="CAL4073866.1"/>
    <property type="molecule type" value="Genomic_DNA"/>
</dbReference>
<feature type="compositionally biased region" description="Low complexity" evidence="1">
    <location>
        <begin position="54"/>
        <end position="75"/>
    </location>
</feature>
<gene>
    <name evidence="2" type="ORF">MNOR_LOCUS9349</name>
</gene>
<organism evidence="2 3">
    <name type="scientific">Meganyctiphanes norvegica</name>
    <name type="common">Northern krill</name>
    <name type="synonym">Thysanopoda norvegica</name>
    <dbReference type="NCBI Taxonomy" id="48144"/>
    <lineage>
        <taxon>Eukaryota</taxon>
        <taxon>Metazoa</taxon>
        <taxon>Ecdysozoa</taxon>
        <taxon>Arthropoda</taxon>
        <taxon>Crustacea</taxon>
        <taxon>Multicrustacea</taxon>
        <taxon>Malacostraca</taxon>
        <taxon>Eumalacostraca</taxon>
        <taxon>Eucarida</taxon>
        <taxon>Euphausiacea</taxon>
        <taxon>Euphausiidae</taxon>
        <taxon>Meganyctiphanes</taxon>
    </lineage>
</organism>
<feature type="compositionally biased region" description="Polar residues" evidence="1">
    <location>
        <begin position="38"/>
        <end position="48"/>
    </location>
</feature>
<sequence length="103" mass="11403">MGLVNKSMGNKMAPVVHAAPTAVQMPPKTPAEKYKSFVRSNSNPNPQYDDNMKEPNNNNPNFKNPNIINNNDNNNSSAIQNFQDTSPQFFTCYTSYSCTPADA</sequence>
<evidence type="ECO:0000313" key="3">
    <source>
        <dbReference type="Proteomes" id="UP001497623"/>
    </source>
</evidence>
<dbReference type="AlphaFoldDB" id="A0AAV2QBP4"/>
<comment type="caution">
    <text evidence="2">The sequence shown here is derived from an EMBL/GenBank/DDBJ whole genome shotgun (WGS) entry which is preliminary data.</text>
</comment>
<evidence type="ECO:0000256" key="1">
    <source>
        <dbReference type="SAM" id="MobiDB-lite"/>
    </source>
</evidence>
<keyword evidence="3" id="KW-1185">Reference proteome</keyword>
<reference evidence="2 3" key="1">
    <citation type="submission" date="2024-05" db="EMBL/GenBank/DDBJ databases">
        <authorList>
            <person name="Wallberg A."/>
        </authorList>
    </citation>
    <scope>NUCLEOTIDE SEQUENCE [LARGE SCALE GENOMIC DNA]</scope>
</reference>
<accession>A0AAV2QBP4</accession>